<reference evidence="1 2" key="1">
    <citation type="submission" date="2020-08" db="EMBL/GenBank/DDBJ databases">
        <title>Aquariorum lacteus gen. nov., sp. nov., a new member of the family Comamonadaceae, isolated from freshwater aquarium.</title>
        <authorList>
            <person name="Chun S.-J."/>
        </authorList>
    </citation>
    <scope>NUCLEOTIDE SEQUENCE [LARGE SCALE GENOMIC DNA]</scope>
    <source>
        <strain evidence="1 2">SJAQ100</strain>
    </source>
</reference>
<keyword evidence="2" id="KW-1185">Reference proteome</keyword>
<organism evidence="1 2">
    <name type="scientific">Aquariibacter albus</name>
    <dbReference type="NCBI Taxonomy" id="2759899"/>
    <lineage>
        <taxon>Bacteria</taxon>
        <taxon>Pseudomonadati</taxon>
        <taxon>Pseudomonadota</taxon>
        <taxon>Betaproteobacteria</taxon>
        <taxon>Burkholderiales</taxon>
        <taxon>Sphaerotilaceae</taxon>
        <taxon>Aquariibacter</taxon>
    </lineage>
</organism>
<dbReference type="Proteomes" id="UP000586093">
    <property type="component" value="Unassembled WGS sequence"/>
</dbReference>
<comment type="caution">
    <text evidence="1">The sequence shown here is derived from an EMBL/GenBank/DDBJ whole genome shotgun (WGS) entry which is preliminary data.</text>
</comment>
<protein>
    <submittedName>
        <fullName evidence="1">Thioredoxin</fullName>
    </submittedName>
</protein>
<name>A0A839HW19_9BURK</name>
<accession>A0A839HW19</accession>
<dbReference type="InterPro" id="IPR036249">
    <property type="entry name" value="Thioredoxin-like_sf"/>
</dbReference>
<dbReference type="EMBL" id="JACIVI010000005">
    <property type="protein sequence ID" value="MBB1162874.1"/>
    <property type="molecule type" value="Genomic_DNA"/>
</dbReference>
<dbReference type="AlphaFoldDB" id="A0A839HW19"/>
<evidence type="ECO:0000313" key="2">
    <source>
        <dbReference type="Proteomes" id="UP000586093"/>
    </source>
</evidence>
<dbReference type="RefSeq" id="WP_182665246.1">
    <property type="nucleotide sequence ID" value="NZ_JACIVI010000005.1"/>
</dbReference>
<evidence type="ECO:0000313" key="1">
    <source>
        <dbReference type="EMBL" id="MBB1162874.1"/>
    </source>
</evidence>
<dbReference type="SUPFAM" id="SSF52833">
    <property type="entry name" value="Thioredoxin-like"/>
    <property type="match status" value="1"/>
</dbReference>
<proteinExistence type="predicted"/>
<gene>
    <name evidence="1" type="ORF">H4F90_12890</name>
</gene>
<sequence length="125" mass="13380">MRPEGSAPAWRVICLCAAWCRVCEAYQPGFAARRSAPGLSFHWLDVEDEADHLGDLDIETFPSLLVLQGDRPRFFGPVLPQPDALDRLLHALRADPAGPTAAVPAGLPAAVQARLAASDGLTSPR</sequence>